<keyword evidence="2" id="KW-1185">Reference proteome</keyword>
<gene>
    <name evidence="1" type="ORF">Q4528_15530</name>
</gene>
<evidence type="ECO:0000313" key="1">
    <source>
        <dbReference type="EMBL" id="MDO6575523.1"/>
    </source>
</evidence>
<feature type="non-terminal residue" evidence="1">
    <location>
        <position position="1"/>
    </location>
</feature>
<dbReference type="EMBL" id="JAUOQO010000809">
    <property type="protein sequence ID" value="MDO6575523.1"/>
    <property type="molecule type" value="Genomic_DNA"/>
</dbReference>
<protein>
    <submittedName>
        <fullName evidence="1">Uncharacterized protein</fullName>
    </submittedName>
</protein>
<proteinExistence type="predicted"/>
<reference evidence="1" key="1">
    <citation type="submission" date="2023-07" db="EMBL/GenBank/DDBJ databases">
        <title>Genome content predicts the carbon catabolic preferences of heterotrophic bacteria.</title>
        <authorList>
            <person name="Gralka M."/>
        </authorList>
    </citation>
    <scope>NUCLEOTIDE SEQUENCE</scope>
    <source>
        <strain evidence="1">E2R20</strain>
    </source>
</reference>
<accession>A0AAW7YW30</accession>
<dbReference type="Proteomes" id="UP001170310">
    <property type="component" value="Unassembled WGS sequence"/>
</dbReference>
<name>A0AAW7YW30_9STAP</name>
<comment type="caution">
    <text evidence="1">The sequence shown here is derived from an EMBL/GenBank/DDBJ whole genome shotgun (WGS) entry which is preliminary data.</text>
</comment>
<evidence type="ECO:0000313" key="2">
    <source>
        <dbReference type="Proteomes" id="UP001170310"/>
    </source>
</evidence>
<dbReference type="AlphaFoldDB" id="A0AAW7YW30"/>
<sequence length="80" mass="9082">DLAFQPGSFPNEAKEAWGFAVCTGFFYMRPCTATRRIAERVQQRFDGSDQRTLNAVLLDEFDITWSNRPSGWETCLEDGG</sequence>
<feature type="non-terminal residue" evidence="1">
    <location>
        <position position="80"/>
    </location>
</feature>
<dbReference type="RefSeq" id="WP_303522623.1">
    <property type="nucleotide sequence ID" value="NZ_JAUOQO010000809.1"/>
</dbReference>
<organism evidence="1 2">
    <name type="scientific">Staphylococcus pasteuri_A</name>
    <dbReference type="NCBI Taxonomy" id="3062664"/>
    <lineage>
        <taxon>Bacteria</taxon>
        <taxon>Bacillati</taxon>
        <taxon>Bacillota</taxon>
        <taxon>Bacilli</taxon>
        <taxon>Bacillales</taxon>
        <taxon>Staphylococcaceae</taxon>
        <taxon>Staphylococcus</taxon>
    </lineage>
</organism>